<organism evidence="1">
    <name type="scientific">freshwater metagenome</name>
    <dbReference type="NCBI Taxonomy" id="449393"/>
    <lineage>
        <taxon>unclassified sequences</taxon>
        <taxon>metagenomes</taxon>
        <taxon>ecological metagenomes</taxon>
    </lineage>
</organism>
<proteinExistence type="predicted"/>
<accession>A0A6J6V1E1</accession>
<protein>
    <submittedName>
        <fullName evidence="1">Unannotated protein</fullName>
    </submittedName>
</protein>
<name>A0A6J6V1E1_9ZZZZ</name>
<reference evidence="1" key="1">
    <citation type="submission" date="2020-05" db="EMBL/GenBank/DDBJ databases">
        <authorList>
            <person name="Chiriac C."/>
            <person name="Salcher M."/>
            <person name="Ghai R."/>
            <person name="Kavagutti S V."/>
        </authorList>
    </citation>
    <scope>NUCLEOTIDE SEQUENCE</scope>
</reference>
<dbReference type="AlphaFoldDB" id="A0A6J6V1E1"/>
<evidence type="ECO:0000313" key="1">
    <source>
        <dbReference type="EMBL" id="CAB4764839.1"/>
    </source>
</evidence>
<sequence>MTPNQHVDAGRVAATHFHAVNGGERLLNSEIRVACTGGCVGACQVEHHVGIVYAIVTQRPRGIAQRNQLVASALYFCRWQTGRILECLFCCEGNAL</sequence>
<dbReference type="EMBL" id="CAEZZM010000083">
    <property type="protein sequence ID" value="CAB4764839.1"/>
    <property type="molecule type" value="Genomic_DNA"/>
</dbReference>
<gene>
    <name evidence="1" type="ORF">UFOPK2872_00757</name>
</gene>